<keyword evidence="6 11" id="KW-0812">Transmembrane</keyword>
<accession>A0A8K0L887</accession>
<comment type="subcellular location">
    <subcellularLocation>
        <location evidence="1 11">Endoplasmic reticulum membrane</location>
        <topology evidence="1 11">Single-pass membrane protein</topology>
    </subcellularLocation>
    <subcellularLocation>
        <location evidence="2">Nucleus membrane</location>
        <topology evidence="2">Single-pass membrane protein</topology>
    </subcellularLocation>
</comment>
<evidence type="ECO:0000256" key="9">
    <source>
        <dbReference type="ARBA" id="ARBA00023136"/>
    </source>
</evidence>
<evidence type="ECO:0000256" key="4">
    <source>
        <dbReference type="ARBA" id="ARBA00011335"/>
    </source>
</evidence>
<sequence length="259" mass="28881">MAALLIKIAASLIALLLSAIWLRLLYVLPRCRARPMPRKRGAKSHLLVVLGSGGHTAEMIFMLEKAVFGPTTESAQINKDERGGDLDWSNFTFRTWIVGAGDNFSSLRAQEFERNASKKPSSHPQDDSKSYRVVQVPRARKIHQPLLTSPISCLQCAWACLQLLLNTPAGVDYPDIILTNGPATATVLIFTSVLLRFLDYKGAHSRGKMRTVYVESWARVKKMSLSGRLLCWVADRVLVQWEQLRGSGGRAEYHGVLCF</sequence>
<proteinExistence type="inferred from homology"/>
<comment type="caution">
    <text evidence="12">The sequence shown here is derived from an EMBL/GenBank/DDBJ whole genome shotgun (WGS) entry which is preliminary data.</text>
</comment>
<dbReference type="InterPro" id="IPR013969">
    <property type="entry name" value="Oligosacch_biosynth_Alg14"/>
</dbReference>
<dbReference type="EMBL" id="JAESVG020000001">
    <property type="protein sequence ID" value="KAG8631564.1"/>
    <property type="molecule type" value="Genomic_DNA"/>
</dbReference>
<comment type="function">
    <text evidence="11">Involved in protein N-glycosylation. Essential for the second step of the dolichol-linked oligosaccharide pathway. Anchors the catalytic subunit ALG13 to the ER.</text>
</comment>
<name>A0A8K0L887_9PEZI</name>
<keyword evidence="7 11" id="KW-0256">Endoplasmic reticulum</keyword>
<feature type="transmembrane region" description="Helical" evidence="11">
    <location>
        <begin position="177"/>
        <end position="198"/>
    </location>
</feature>
<protein>
    <recommendedName>
        <fullName evidence="5 11">UDP-N-acetylglucosamine transferase subunit ALG14</fullName>
    </recommendedName>
    <alternativeName>
        <fullName evidence="10 11">Asparagine-linked glycosylation protein 14</fullName>
    </alternativeName>
</protein>
<dbReference type="GO" id="GO:0031965">
    <property type="term" value="C:nuclear membrane"/>
    <property type="evidence" value="ECO:0007669"/>
    <property type="project" value="UniProtKB-SubCell"/>
</dbReference>
<comment type="similarity">
    <text evidence="3 11">Belongs to the ALG14 family.</text>
</comment>
<evidence type="ECO:0000256" key="1">
    <source>
        <dbReference type="ARBA" id="ARBA00004389"/>
    </source>
</evidence>
<organism evidence="12 13">
    <name type="scientific">Elsinoe batatas</name>
    <dbReference type="NCBI Taxonomy" id="2601811"/>
    <lineage>
        <taxon>Eukaryota</taxon>
        <taxon>Fungi</taxon>
        <taxon>Dikarya</taxon>
        <taxon>Ascomycota</taxon>
        <taxon>Pezizomycotina</taxon>
        <taxon>Dothideomycetes</taxon>
        <taxon>Dothideomycetidae</taxon>
        <taxon>Myriangiales</taxon>
        <taxon>Elsinoaceae</taxon>
        <taxon>Elsinoe</taxon>
    </lineage>
</organism>
<dbReference type="PANTHER" id="PTHR12154">
    <property type="entry name" value="GLYCOSYL TRANSFERASE-RELATED"/>
    <property type="match status" value="1"/>
</dbReference>
<dbReference type="GO" id="GO:0004577">
    <property type="term" value="F:N-acetylglucosaminyldiphosphodolichol N-acetylglucosaminyltransferase activity"/>
    <property type="evidence" value="ECO:0007669"/>
    <property type="project" value="TreeGrafter"/>
</dbReference>
<dbReference type="Pfam" id="PF08660">
    <property type="entry name" value="Alg14"/>
    <property type="match status" value="1"/>
</dbReference>
<dbReference type="Gene3D" id="3.40.50.2000">
    <property type="entry name" value="Glycogen Phosphorylase B"/>
    <property type="match status" value="1"/>
</dbReference>
<gene>
    <name evidence="11" type="primary">ALG14</name>
    <name evidence="12" type="ORF">KVT40_000704</name>
</gene>
<dbReference type="GO" id="GO:0006488">
    <property type="term" value="P:dolichol-linked oligosaccharide biosynthetic process"/>
    <property type="evidence" value="ECO:0007669"/>
    <property type="project" value="InterPro"/>
</dbReference>
<evidence type="ECO:0000256" key="7">
    <source>
        <dbReference type="ARBA" id="ARBA00022824"/>
    </source>
</evidence>
<comment type="caution">
    <text evidence="11">Lacks conserved residue(s) required for the propagation of feature annotation.</text>
</comment>
<evidence type="ECO:0000256" key="11">
    <source>
        <dbReference type="RuleBase" id="RU362127"/>
    </source>
</evidence>
<evidence type="ECO:0000256" key="6">
    <source>
        <dbReference type="ARBA" id="ARBA00022692"/>
    </source>
</evidence>
<dbReference type="PANTHER" id="PTHR12154:SF4">
    <property type="entry name" value="UDP-N-ACETYLGLUCOSAMINE TRANSFERASE SUBUNIT ALG14 HOMOLOG"/>
    <property type="match status" value="1"/>
</dbReference>
<evidence type="ECO:0000256" key="5">
    <source>
        <dbReference type="ARBA" id="ARBA00017467"/>
    </source>
</evidence>
<feature type="transmembrane region" description="Helical" evidence="11">
    <location>
        <begin position="6"/>
        <end position="28"/>
    </location>
</feature>
<dbReference type="Proteomes" id="UP000809789">
    <property type="component" value="Unassembled WGS sequence"/>
</dbReference>
<evidence type="ECO:0000256" key="3">
    <source>
        <dbReference type="ARBA" id="ARBA00009731"/>
    </source>
</evidence>
<comment type="subunit">
    <text evidence="4 11">Heterodimer with ALG13 to form a functional enzyme.</text>
</comment>
<evidence type="ECO:0000313" key="12">
    <source>
        <dbReference type="EMBL" id="KAG8631564.1"/>
    </source>
</evidence>
<reference evidence="12" key="1">
    <citation type="submission" date="2021-07" db="EMBL/GenBank/DDBJ databases">
        <title>Elsinoe batatas strain:CRI-CJ2 Genome sequencing and assembly.</title>
        <authorList>
            <person name="Huang L."/>
        </authorList>
    </citation>
    <scope>NUCLEOTIDE SEQUENCE</scope>
    <source>
        <strain evidence="12">CRI-CJ2</strain>
    </source>
</reference>
<keyword evidence="9 11" id="KW-0472">Membrane</keyword>
<keyword evidence="8 11" id="KW-1133">Transmembrane helix</keyword>
<evidence type="ECO:0000256" key="2">
    <source>
        <dbReference type="ARBA" id="ARBA00004590"/>
    </source>
</evidence>
<evidence type="ECO:0000256" key="8">
    <source>
        <dbReference type="ARBA" id="ARBA00022989"/>
    </source>
</evidence>
<dbReference type="GO" id="GO:0043541">
    <property type="term" value="C:UDP-N-acetylglucosamine transferase complex"/>
    <property type="evidence" value="ECO:0007669"/>
    <property type="project" value="TreeGrafter"/>
</dbReference>
<evidence type="ECO:0000256" key="10">
    <source>
        <dbReference type="ARBA" id="ARBA00032062"/>
    </source>
</evidence>
<dbReference type="OrthoDB" id="17098at2759"/>
<evidence type="ECO:0000313" key="13">
    <source>
        <dbReference type="Proteomes" id="UP000809789"/>
    </source>
</evidence>
<dbReference type="AlphaFoldDB" id="A0A8K0L887"/>
<keyword evidence="13" id="KW-1185">Reference proteome</keyword>